<reference evidence="3 4" key="1">
    <citation type="journal article" date="2016" name="Sci. Rep.">
        <title>Metabolic traits of an uncultured archaeal lineage -MSBL1- from brine pools of the Red Sea.</title>
        <authorList>
            <person name="Mwirichia R."/>
            <person name="Alam I."/>
            <person name="Rashid M."/>
            <person name="Vinu M."/>
            <person name="Ba-Alawi W."/>
            <person name="Anthony Kamau A."/>
            <person name="Kamanda Ngugi D."/>
            <person name="Goker M."/>
            <person name="Klenk H.P."/>
            <person name="Bajic V."/>
            <person name="Stingl U."/>
        </authorList>
    </citation>
    <scope>NUCLEOTIDE SEQUENCE [LARGE SCALE GENOMIC DNA]</scope>
    <source>
        <strain evidence="3">SCGC-AAA382K21</strain>
    </source>
</reference>
<evidence type="ECO:0000259" key="2">
    <source>
        <dbReference type="Pfam" id="PF23619"/>
    </source>
</evidence>
<evidence type="ECO:0000256" key="1">
    <source>
        <dbReference type="SAM" id="Phobius"/>
    </source>
</evidence>
<dbReference type="EMBL" id="LHYH01000005">
    <property type="protein sequence ID" value="KXB07353.1"/>
    <property type="molecule type" value="Genomic_DNA"/>
</dbReference>
<feature type="domain" description="VWA7 Ig-like" evidence="2">
    <location>
        <begin position="120"/>
        <end position="201"/>
    </location>
</feature>
<feature type="transmembrane region" description="Helical" evidence="1">
    <location>
        <begin position="237"/>
        <end position="258"/>
    </location>
</feature>
<protein>
    <recommendedName>
        <fullName evidence="2">VWA7 Ig-like domain-containing protein</fullName>
    </recommendedName>
</protein>
<proteinExistence type="predicted"/>
<dbReference type="PANTHER" id="PTHR39198">
    <property type="entry name" value="HYPOTHETICAL MEMBRANE PROTEIN, CONSERVED"/>
    <property type="match status" value="1"/>
</dbReference>
<sequence length="262" mass="27992">MSVSPSEDNAPPGHELDYEVTVTNTGSSTDNYDLAVTDNAGWSPTLDESLFENVESGESRKTTLRVTIPEGTEIGTQDNITVTTTSQESTQVSDNESCIAISAPLLRSVETSASPGSKEGSPGSNLKYSITVTNTGNVTDNYDLTANNDENWNLSLGKNSVKNVSSGGENTTTLTVEIPDNADLIGLTNTIIVTAVSQENSSINDSGTSTAKVVEEPVGGIFHPADRERLEEQGEKALTAFVIPLVILFGIITFSVWWRKRE</sequence>
<dbReference type="AlphaFoldDB" id="A0A133VLQ6"/>
<name>A0A133VLQ6_9EURY</name>
<organism evidence="3 4">
    <name type="scientific">candidate division MSBL1 archaeon SCGC-AAA382K21</name>
    <dbReference type="NCBI Taxonomy" id="1698283"/>
    <lineage>
        <taxon>Archaea</taxon>
        <taxon>Methanobacteriati</taxon>
        <taxon>Methanobacteriota</taxon>
        <taxon>candidate division MSBL1</taxon>
    </lineage>
</organism>
<keyword evidence="1" id="KW-0812">Transmembrane</keyword>
<accession>A0A133VLQ6</accession>
<keyword evidence="1" id="KW-0472">Membrane</keyword>
<gene>
    <name evidence="3" type="ORF">AKJ54_00390</name>
</gene>
<dbReference type="InterPro" id="IPR013783">
    <property type="entry name" value="Ig-like_fold"/>
</dbReference>
<comment type="caution">
    <text evidence="3">The sequence shown here is derived from an EMBL/GenBank/DDBJ whole genome shotgun (WGS) entry which is preliminary data.</text>
</comment>
<evidence type="ECO:0000313" key="3">
    <source>
        <dbReference type="EMBL" id="KXB07353.1"/>
    </source>
</evidence>
<keyword evidence="4" id="KW-1185">Reference proteome</keyword>
<dbReference type="PANTHER" id="PTHR39198:SF1">
    <property type="entry name" value="ALPHA-GALACTOSIDASE NEW3 DOMAIN-CONTAINING PROTEIN"/>
    <property type="match status" value="1"/>
</dbReference>
<dbReference type="InterPro" id="IPR057615">
    <property type="entry name" value="Ig_VWA7"/>
</dbReference>
<evidence type="ECO:0000313" key="4">
    <source>
        <dbReference type="Proteomes" id="UP000070504"/>
    </source>
</evidence>
<dbReference type="Proteomes" id="UP000070504">
    <property type="component" value="Unassembled WGS sequence"/>
</dbReference>
<dbReference type="Pfam" id="PF23619">
    <property type="entry name" value="Ig_VWA7"/>
    <property type="match status" value="2"/>
</dbReference>
<dbReference type="Gene3D" id="2.60.40.10">
    <property type="entry name" value="Immunoglobulins"/>
    <property type="match status" value="2"/>
</dbReference>
<keyword evidence="1" id="KW-1133">Transmembrane helix</keyword>
<feature type="domain" description="VWA7 Ig-like" evidence="2">
    <location>
        <begin position="7"/>
        <end position="92"/>
    </location>
</feature>